<name>A0ACC3SC41_9PEZI</name>
<protein>
    <submittedName>
        <fullName evidence="1">Uncharacterized protein</fullName>
    </submittedName>
</protein>
<organism evidence="1 2">
    <name type="scientific">Zalaria obscura</name>
    <dbReference type="NCBI Taxonomy" id="2024903"/>
    <lineage>
        <taxon>Eukaryota</taxon>
        <taxon>Fungi</taxon>
        <taxon>Dikarya</taxon>
        <taxon>Ascomycota</taxon>
        <taxon>Pezizomycotina</taxon>
        <taxon>Dothideomycetes</taxon>
        <taxon>Dothideomycetidae</taxon>
        <taxon>Dothideales</taxon>
        <taxon>Zalariaceae</taxon>
        <taxon>Zalaria</taxon>
    </lineage>
</organism>
<evidence type="ECO:0000313" key="2">
    <source>
        <dbReference type="Proteomes" id="UP001320706"/>
    </source>
</evidence>
<dbReference type="EMBL" id="JAMKPW020000034">
    <property type="protein sequence ID" value="KAK8201588.1"/>
    <property type="molecule type" value="Genomic_DNA"/>
</dbReference>
<proteinExistence type="predicted"/>
<comment type="caution">
    <text evidence="1">The sequence shown here is derived from an EMBL/GenBank/DDBJ whole genome shotgun (WGS) entry which is preliminary data.</text>
</comment>
<keyword evidence="2" id="KW-1185">Reference proteome</keyword>
<reference evidence="1" key="1">
    <citation type="submission" date="2024-02" db="EMBL/GenBank/DDBJ databases">
        <title>Metagenome Assembled Genome of Zalaria obscura JY119.</title>
        <authorList>
            <person name="Vighnesh L."/>
            <person name="Jagadeeshwari U."/>
            <person name="Venkata Ramana C."/>
            <person name="Sasikala C."/>
        </authorList>
    </citation>
    <scope>NUCLEOTIDE SEQUENCE</scope>
    <source>
        <strain evidence="1">JY119</strain>
    </source>
</reference>
<gene>
    <name evidence="1" type="ORF">M8818_005842</name>
</gene>
<dbReference type="Proteomes" id="UP001320706">
    <property type="component" value="Unassembled WGS sequence"/>
</dbReference>
<evidence type="ECO:0000313" key="1">
    <source>
        <dbReference type="EMBL" id="KAK8201588.1"/>
    </source>
</evidence>
<sequence length="455" mass="51018">MSLNSSYDVVYEVTPSGNLDGDLHEFQITANDTALMTIYDIIPTDLSSIGGPKDGWIYDGIFQELDIASGELLFEWRASDHYAVEETLAPVGKKGRSEEDAFDYFHINSVDKDDKGNYYISSRYMHTITCISPSGDILWKLGGKHNDFKDLSEGAATNFAWQHHARWYPNNILTIFDNAAYDSYHSLATAENSRGLKISLDTDRMTATLLQDYVSPGIRAHSQGSVQVLPSNNVFVGWGHTSAFTEFAPNGEILCEAHFGASALFGWGWVKSYRGFKGNWTGQPSTPPDIEVRPGYLQTTAYVSWNGATEVKYWRLESTSRVTADEHEFEPIETSPKTGFESSLSIPKKTGEYLRIVALDKDYKPLGHTDLIHKKTGQLVSSITGHARTSFNAVYMLTISIGREHSRRRGRQRFDKPTELDGLLRFHHPPFRGTYFVSLTQECAPSMKGWSSQNS</sequence>
<accession>A0ACC3SC41</accession>